<dbReference type="RefSeq" id="WP_343785817.1">
    <property type="nucleotide sequence ID" value="NZ_BAAAFH010000007.1"/>
</dbReference>
<dbReference type="PANTHER" id="PTHR30026:SF20">
    <property type="entry name" value="OUTER MEMBRANE PROTEIN TOLC"/>
    <property type="match status" value="1"/>
</dbReference>
<evidence type="ECO:0000313" key="9">
    <source>
        <dbReference type="EMBL" id="GAA0874895.1"/>
    </source>
</evidence>
<protein>
    <recommendedName>
        <fullName evidence="11">Outer membrane efflux protein</fullName>
    </recommendedName>
</protein>
<organism evidence="9 10">
    <name type="scientific">Wandonia haliotis</name>
    <dbReference type="NCBI Taxonomy" id="574963"/>
    <lineage>
        <taxon>Bacteria</taxon>
        <taxon>Pseudomonadati</taxon>
        <taxon>Bacteroidota</taxon>
        <taxon>Flavobacteriia</taxon>
        <taxon>Flavobacteriales</taxon>
        <taxon>Crocinitomicaceae</taxon>
        <taxon>Wandonia</taxon>
    </lineage>
</organism>
<dbReference type="Gene3D" id="1.20.1600.10">
    <property type="entry name" value="Outer membrane efflux proteins (OEP)"/>
    <property type="match status" value="1"/>
</dbReference>
<evidence type="ECO:0000256" key="5">
    <source>
        <dbReference type="ARBA" id="ARBA00022692"/>
    </source>
</evidence>
<keyword evidence="6" id="KW-0472">Membrane</keyword>
<evidence type="ECO:0000256" key="3">
    <source>
        <dbReference type="ARBA" id="ARBA00022448"/>
    </source>
</evidence>
<feature type="signal peptide" evidence="8">
    <location>
        <begin position="1"/>
        <end position="26"/>
    </location>
</feature>
<dbReference type="SUPFAM" id="SSF56954">
    <property type="entry name" value="Outer membrane efflux proteins (OEP)"/>
    <property type="match status" value="1"/>
</dbReference>
<keyword evidence="3" id="KW-0813">Transport</keyword>
<gene>
    <name evidence="9" type="ORF">GCM10009118_13030</name>
</gene>
<name>A0ABN1MPW6_9FLAO</name>
<accession>A0ABN1MPW6</accession>
<dbReference type="EMBL" id="BAAAFH010000007">
    <property type="protein sequence ID" value="GAA0874895.1"/>
    <property type="molecule type" value="Genomic_DNA"/>
</dbReference>
<sequence>MKNIKNRYKMVLTCLFILGIQLVSTAQSLDSLFQLAVENNTELKALELEYQAILIRQDQVSQLPNPQLGIGAPILRPETRLGPQVMMVSASQMFPWFGSFKAKKEVVIQMSKAKYEELSAIKLELFFRIKTAYYQLVFLSQKEKLFSETVTNYRALETIALAKVESGQSSLADVLRIQTKIDEYIVLLEQINIEKTDLYAQINNVTNQPLANKILIQDSMDYELINYDLGQFRSKIENHHPLINKLDFQIAASNSKIAVNKKNNQPGLGIGLDYNLVNPRVDATPMNNGRDILVPKVMVSIPIYRKSYTSVFKEEKLNQEALNYKKESITDQMISTIISYKSAYDNAQLTYDLSRTQLEKISSAYKILEASYSADGKKIEELLSTQNELINLKLKLDFSRLNMAVSKAKIERLTDY</sequence>
<evidence type="ECO:0000256" key="7">
    <source>
        <dbReference type="ARBA" id="ARBA00023237"/>
    </source>
</evidence>
<evidence type="ECO:0000256" key="2">
    <source>
        <dbReference type="ARBA" id="ARBA00007613"/>
    </source>
</evidence>
<evidence type="ECO:0000256" key="1">
    <source>
        <dbReference type="ARBA" id="ARBA00004442"/>
    </source>
</evidence>
<keyword evidence="10" id="KW-1185">Reference proteome</keyword>
<evidence type="ECO:0000313" key="10">
    <source>
        <dbReference type="Proteomes" id="UP001501126"/>
    </source>
</evidence>
<keyword evidence="7" id="KW-0998">Cell outer membrane</keyword>
<comment type="subcellular location">
    <subcellularLocation>
        <location evidence="1">Cell outer membrane</location>
    </subcellularLocation>
</comment>
<dbReference type="InterPro" id="IPR003423">
    <property type="entry name" value="OMP_efflux"/>
</dbReference>
<evidence type="ECO:0000256" key="8">
    <source>
        <dbReference type="SAM" id="SignalP"/>
    </source>
</evidence>
<keyword evidence="4" id="KW-1134">Transmembrane beta strand</keyword>
<keyword evidence="8" id="KW-0732">Signal</keyword>
<comment type="caution">
    <text evidence="9">The sequence shown here is derived from an EMBL/GenBank/DDBJ whole genome shotgun (WGS) entry which is preliminary data.</text>
</comment>
<feature type="chain" id="PRO_5045587596" description="Outer membrane efflux protein" evidence="8">
    <location>
        <begin position="27"/>
        <end position="416"/>
    </location>
</feature>
<evidence type="ECO:0000256" key="6">
    <source>
        <dbReference type="ARBA" id="ARBA00023136"/>
    </source>
</evidence>
<dbReference type="InterPro" id="IPR051906">
    <property type="entry name" value="TolC-like"/>
</dbReference>
<evidence type="ECO:0008006" key="11">
    <source>
        <dbReference type="Google" id="ProtNLM"/>
    </source>
</evidence>
<proteinExistence type="inferred from homology"/>
<comment type="similarity">
    <text evidence="2">Belongs to the outer membrane factor (OMF) (TC 1.B.17) family.</text>
</comment>
<evidence type="ECO:0000256" key="4">
    <source>
        <dbReference type="ARBA" id="ARBA00022452"/>
    </source>
</evidence>
<reference evidence="9 10" key="1">
    <citation type="journal article" date="2019" name="Int. J. Syst. Evol. Microbiol.">
        <title>The Global Catalogue of Microorganisms (GCM) 10K type strain sequencing project: providing services to taxonomists for standard genome sequencing and annotation.</title>
        <authorList>
            <consortium name="The Broad Institute Genomics Platform"/>
            <consortium name="The Broad Institute Genome Sequencing Center for Infectious Disease"/>
            <person name="Wu L."/>
            <person name="Ma J."/>
        </authorList>
    </citation>
    <scope>NUCLEOTIDE SEQUENCE [LARGE SCALE GENOMIC DNA]</scope>
    <source>
        <strain evidence="9 10">JCM 16083</strain>
    </source>
</reference>
<keyword evidence="5" id="KW-0812">Transmembrane</keyword>
<dbReference type="Pfam" id="PF02321">
    <property type="entry name" value="OEP"/>
    <property type="match status" value="1"/>
</dbReference>
<dbReference type="Proteomes" id="UP001501126">
    <property type="component" value="Unassembled WGS sequence"/>
</dbReference>
<dbReference type="PANTHER" id="PTHR30026">
    <property type="entry name" value="OUTER MEMBRANE PROTEIN TOLC"/>
    <property type="match status" value="1"/>
</dbReference>